<dbReference type="InterPro" id="IPR002035">
    <property type="entry name" value="VWF_A"/>
</dbReference>
<dbReference type="Pfam" id="PF01391">
    <property type="entry name" value="Collagen"/>
    <property type="match status" value="2"/>
</dbReference>
<dbReference type="Proteomes" id="UP000515145">
    <property type="component" value="Chromosome 15"/>
</dbReference>
<evidence type="ECO:0000313" key="20">
    <source>
        <dbReference type="RefSeq" id="XP_028279622.1"/>
    </source>
</evidence>
<dbReference type="AlphaFoldDB" id="A0A6P7JRU2"/>
<comment type="function">
    <text evidence="12">Collagen VI acts as a cell-binding protein.</text>
</comment>
<evidence type="ECO:0000256" key="8">
    <source>
        <dbReference type="ARBA" id="ARBA00022889"/>
    </source>
</evidence>
<dbReference type="GeneID" id="114447512"/>
<dbReference type="GO" id="GO:0007155">
    <property type="term" value="P:cell adhesion"/>
    <property type="evidence" value="ECO:0007669"/>
    <property type="project" value="UniProtKB-KW"/>
</dbReference>
<name>A0A6P7JRU2_9TELE</name>
<dbReference type="SMART" id="SM00210">
    <property type="entry name" value="TSPN"/>
    <property type="match status" value="1"/>
</dbReference>
<dbReference type="SUPFAM" id="SSF53300">
    <property type="entry name" value="vWA-like"/>
    <property type="match status" value="1"/>
</dbReference>
<reference evidence="20" key="1">
    <citation type="submission" date="2025-08" db="UniProtKB">
        <authorList>
            <consortium name="RefSeq"/>
        </authorList>
    </citation>
    <scope>IDENTIFICATION</scope>
</reference>
<evidence type="ECO:0000259" key="18">
    <source>
        <dbReference type="PROSITE" id="PS50234"/>
    </source>
</evidence>
<dbReference type="Gene3D" id="3.40.50.410">
    <property type="entry name" value="von Willebrand factor, type A domain"/>
    <property type="match status" value="1"/>
</dbReference>
<evidence type="ECO:0000256" key="2">
    <source>
        <dbReference type="ARBA" id="ARBA00004498"/>
    </source>
</evidence>
<evidence type="ECO:0000256" key="16">
    <source>
        <dbReference type="SAM" id="MobiDB-lite"/>
    </source>
</evidence>
<feature type="compositionally biased region" description="Gly residues" evidence="16">
    <location>
        <begin position="647"/>
        <end position="656"/>
    </location>
</feature>
<dbReference type="InterPro" id="IPR013320">
    <property type="entry name" value="ConA-like_dom_sf"/>
</dbReference>
<accession>A0A6P7JRU2</accession>
<comment type="similarity">
    <text evidence="14">Belongs to the fibril-associated collagens with interrupted helices (FACIT) family.</text>
</comment>
<feature type="signal peptide" evidence="17">
    <location>
        <begin position="1"/>
        <end position="26"/>
    </location>
</feature>
<evidence type="ECO:0000256" key="4">
    <source>
        <dbReference type="ARBA" id="ARBA00022525"/>
    </source>
</evidence>
<dbReference type="FunFam" id="2.60.120.200:FF:000068">
    <property type="entry name" value="collagen alpha-1(XXI) chain isoform X1"/>
    <property type="match status" value="1"/>
</dbReference>
<comment type="similarity">
    <text evidence="13">Belongs to the type VI collagen family.</text>
</comment>
<keyword evidence="10" id="KW-0325">Glycoprotein</keyword>
<evidence type="ECO:0000256" key="6">
    <source>
        <dbReference type="ARBA" id="ARBA00022729"/>
    </source>
</evidence>
<sequence>MGYKATSMHCALRCLCFMLLHLFCAAQDEDLRSCRTAPCDLVFILDGSWSVEDVNFEIVKRWLVNITTSFNIGQKFTQVGVVQYSDDPVLEIPLGKYSANKELIKAMESIDYMGGNTRTGTAIKFATDKLFGLSERGPSGVSRIAVVLTDGKSQDEVLKAAEAARKKGVILFAIGVGSETEMAELKDIANKPPSTYVFSVEDYKAISRIIQVIRQKLCEETVCPARIPVDSRDEKGFDILLHLNLAKKAKKTQGAFYGTKAYEVTSRVDLSEATRTLFPDGLPPSYVFVATLRYKGSVAIEEWDLWRIQSRDGTPQMAVTLNGLDGTVMFTTTSKALSGIQTVKFSQQTARKLFDEKWHQLRLLVTEEDITLYVDDLEIETLSLEPPVGIFINGKTQVGKYVKKETTVPFEIQKLRIYCDPEQNTRETACEIPGVCSNNTDYTEPTQEPCVCPPGPPGLPGMKGEQGSMGAHGQPGPAGADGKPGIPGVRGGPGQPGPPGIEGPRGPDGYKGEQGRPGVSGERGIPGQPGQPGQPGDKGSKGSPGIAGLPGEAGQVGEKGSIGPPGPPGYPGEPGIPGRDGKNGFPGVAGQKGEAGVSGIPGADGRQGHPGMPGQPGIAGLNGQKGEVGEPGLRGFKGSTGPPGEMGLPGGLGLKGPIGPKGNKGDTGSPGLKGTPGLMGSAGEPGGPGQPGHPGMPGLKGSKGQRGNSGEIGAMGLKGEKGDRGQPGVQGSNGLTGIKGEAQEGILGREVKKVKWDDLDSQVRLVHLASGDYKGTLGPLVHLDLKEDLSMKCRTVIFGRSAERFFRLSCLYCC</sequence>
<gene>
    <name evidence="20" type="primary">col21a1</name>
</gene>
<keyword evidence="7" id="KW-0677">Repeat</keyword>
<feature type="compositionally biased region" description="Gly residues" evidence="16">
    <location>
        <begin position="683"/>
        <end position="692"/>
    </location>
</feature>
<dbReference type="FunFam" id="3.40.50.410:FF:000041">
    <property type="entry name" value="Collagen alpha-1(XXI) chain isoform X1"/>
    <property type="match status" value="1"/>
</dbReference>
<dbReference type="Pfam" id="PF00092">
    <property type="entry name" value="VWA"/>
    <property type="match status" value="1"/>
</dbReference>
<feature type="region of interest" description="Disordered" evidence="16">
    <location>
        <begin position="443"/>
        <end position="737"/>
    </location>
</feature>
<proteinExistence type="inferred from homology"/>
<evidence type="ECO:0000256" key="7">
    <source>
        <dbReference type="ARBA" id="ARBA00022737"/>
    </source>
</evidence>
<dbReference type="PROSITE" id="PS50234">
    <property type="entry name" value="VWFA"/>
    <property type="match status" value="1"/>
</dbReference>
<dbReference type="InterPro" id="IPR050525">
    <property type="entry name" value="ECM_Assembly_Org"/>
</dbReference>
<feature type="domain" description="VWFA" evidence="18">
    <location>
        <begin position="40"/>
        <end position="213"/>
    </location>
</feature>
<comment type="subcellular location">
    <subcellularLocation>
        <location evidence="1">Cytoplasm</location>
    </subcellularLocation>
    <subcellularLocation>
        <location evidence="2">Secreted</location>
        <location evidence="2">Extracellular space</location>
        <location evidence="2">Extracellular matrix</location>
    </subcellularLocation>
</comment>
<dbReference type="CDD" id="cd01472">
    <property type="entry name" value="vWA_collagen"/>
    <property type="match status" value="1"/>
</dbReference>
<dbReference type="GO" id="GO:0005581">
    <property type="term" value="C:collagen trimer"/>
    <property type="evidence" value="ECO:0007669"/>
    <property type="project" value="UniProtKB-KW"/>
</dbReference>
<evidence type="ECO:0000313" key="19">
    <source>
        <dbReference type="Proteomes" id="UP000515145"/>
    </source>
</evidence>
<dbReference type="CTD" id="81578"/>
<keyword evidence="11" id="KW-0379">Hydroxylation</keyword>
<dbReference type="PANTHER" id="PTHR24020:SF90">
    <property type="entry name" value="COLLAGEN ALPHA-1(XXI) CHAIN"/>
    <property type="match status" value="1"/>
</dbReference>
<evidence type="ECO:0000256" key="10">
    <source>
        <dbReference type="ARBA" id="ARBA00023180"/>
    </source>
</evidence>
<dbReference type="InterPro" id="IPR008160">
    <property type="entry name" value="Collagen"/>
</dbReference>
<evidence type="ECO:0000256" key="5">
    <source>
        <dbReference type="ARBA" id="ARBA00022530"/>
    </source>
</evidence>
<dbReference type="Gene3D" id="2.60.120.200">
    <property type="match status" value="1"/>
</dbReference>
<evidence type="ECO:0000256" key="17">
    <source>
        <dbReference type="SAM" id="SignalP"/>
    </source>
</evidence>
<protein>
    <recommendedName>
        <fullName evidence="15">Collagen alpha-1(XXI) chain</fullName>
    </recommendedName>
</protein>
<feature type="compositionally biased region" description="Low complexity" evidence="16">
    <location>
        <begin position="534"/>
        <end position="546"/>
    </location>
</feature>
<evidence type="ECO:0000256" key="14">
    <source>
        <dbReference type="ARBA" id="ARBA00049648"/>
    </source>
</evidence>
<feature type="chain" id="PRO_5028215254" description="Collagen alpha-1(XXI) chain" evidence="17">
    <location>
        <begin position="27"/>
        <end position="814"/>
    </location>
</feature>
<dbReference type="RefSeq" id="XP_028279622.1">
    <property type="nucleotide sequence ID" value="XM_028423821.1"/>
</dbReference>
<keyword evidence="9 20" id="KW-0176">Collagen</keyword>
<keyword evidence="19" id="KW-1185">Reference proteome</keyword>
<dbReference type="InterPro" id="IPR048287">
    <property type="entry name" value="TSPN-like_N"/>
</dbReference>
<dbReference type="SMART" id="SM00327">
    <property type="entry name" value="VWA"/>
    <property type="match status" value="1"/>
</dbReference>
<dbReference type="InterPro" id="IPR036465">
    <property type="entry name" value="vWFA_dom_sf"/>
</dbReference>
<keyword evidence="4" id="KW-0964">Secreted</keyword>
<keyword evidence="3" id="KW-0963">Cytoplasm</keyword>
<keyword evidence="8" id="KW-0130">Cell adhesion</keyword>
<organism evidence="19 20">
    <name type="scientific">Parambassis ranga</name>
    <name type="common">Indian glassy fish</name>
    <dbReference type="NCBI Taxonomy" id="210632"/>
    <lineage>
        <taxon>Eukaryota</taxon>
        <taxon>Metazoa</taxon>
        <taxon>Chordata</taxon>
        <taxon>Craniata</taxon>
        <taxon>Vertebrata</taxon>
        <taxon>Euteleostomi</taxon>
        <taxon>Actinopterygii</taxon>
        <taxon>Neopterygii</taxon>
        <taxon>Teleostei</taxon>
        <taxon>Neoteleostei</taxon>
        <taxon>Acanthomorphata</taxon>
        <taxon>Ovalentaria</taxon>
        <taxon>Ambassidae</taxon>
        <taxon>Parambassis</taxon>
    </lineage>
</organism>
<dbReference type="PANTHER" id="PTHR24020">
    <property type="entry name" value="COLLAGEN ALPHA"/>
    <property type="match status" value="1"/>
</dbReference>
<dbReference type="SUPFAM" id="SSF49899">
    <property type="entry name" value="Concanavalin A-like lectins/glucanases"/>
    <property type="match status" value="1"/>
</dbReference>
<evidence type="ECO:0000256" key="12">
    <source>
        <dbReference type="ARBA" id="ARBA00043858"/>
    </source>
</evidence>
<evidence type="ECO:0000256" key="15">
    <source>
        <dbReference type="ARBA" id="ARBA00074870"/>
    </source>
</evidence>
<evidence type="ECO:0000256" key="1">
    <source>
        <dbReference type="ARBA" id="ARBA00004496"/>
    </source>
</evidence>
<keyword evidence="6 17" id="KW-0732">Signal</keyword>
<evidence type="ECO:0000256" key="13">
    <source>
        <dbReference type="ARBA" id="ARBA00044000"/>
    </source>
</evidence>
<keyword evidence="5" id="KW-0272">Extracellular matrix</keyword>
<dbReference type="GO" id="GO:0005737">
    <property type="term" value="C:cytoplasm"/>
    <property type="evidence" value="ECO:0007669"/>
    <property type="project" value="UniProtKB-SubCell"/>
</dbReference>
<evidence type="ECO:0000256" key="9">
    <source>
        <dbReference type="ARBA" id="ARBA00023119"/>
    </source>
</evidence>
<dbReference type="PRINTS" id="PR00453">
    <property type="entry name" value="VWFADOMAIN"/>
</dbReference>
<evidence type="ECO:0000256" key="3">
    <source>
        <dbReference type="ARBA" id="ARBA00022490"/>
    </source>
</evidence>
<evidence type="ECO:0000256" key="11">
    <source>
        <dbReference type="ARBA" id="ARBA00023278"/>
    </source>
</evidence>